<dbReference type="InterPro" id="IPR037068">
    <property type="entry name" value="DNA_primase_core_N_sf"/>
</dbReference>
<dbReference type="CDD" id="cd03364">
    <property type="entry name" value="TOPRIM_DnaG_primases"/>
    <property type="match status" value="1"/>
</dbReference>
<dbReference type="InterPro" id="IPR034151">
    <property type="entry name" value="TOPRIM_DnaG_bac"/>
</dbReference>
<dbReference type="NCBIfam" id="TIGR01391">
    <property type="entry name" value="dnaG"/>
    <property type="match status" value="1"/>
</dbReference>
<evidence type="ECO:0000256" key="1">
    <source>
        <dbReference type="ARBA" id="ARBA00022478"/>
    </source>
</evidence>
<protein>
    <recommendedName>
        <fullName evidence="12">DNA primase</fullName>
        <ecNumber evidence="12">2.7.7.101</ecNumber>
    </recommendedName>
</protein>
<dbReference type="FunFam" id="3.90.580.10:FF:000001">
    <property type="entry name" value="DNA primase"/>
    <property type="match status" value="1"/>
</dbReference>
<dbReference type="InterPro" id="IPR013264">
    <property type="entry name" value="DNAG_N"/>
</dbReference>
<keyword evidence="10 12" id="KW-0238">DNA-binding</keyword>
<sequence>MQRPSGWAICKTIAAVSIPASFLQDLLQRVDIVDVVGRYVPLKKSGANFMGLCPFHGEKSPSFSVSPVKQFFHCFGCGKGGDAIAFLREHTGMEFMEAVQSLAQEVGMQVPQEDISPQQRAQRQAMKQQQDSLVDTLERAAQAYCEQLKNAPHAIEYLKRRGVSGAVSRRFGLGYAPAGWNFLASIFPDYTSHLLEEGGLVIHNTHEDEGKRYDRFRDRIMFPIRDVKGQCIGFGGRVFGDEKPKYLNSPETPLFHKGRELYGLYEARTALRDSGYALVCEGYMDVVALAQLGFPNAVATLGTACTSEHMHKLFRFTEAVVFSFDGDAAGQRAARKALEAVLPLLNDTRSAKFLFLPPEHDPDSFIRAHGADAFTRMVHAAMPFNQFLLQVASEGCDLGTAPGKAKLSNQAQPLWSLLPPSTLKRLVLDELAQHITLPAHELERSWQPPSPAAGHLGPAAQGGAPGAGFRRTERQPWQRGQSRSFAPSEKWGQGRYAPAPPPMRRVEITNGPDQAVRLLLGHMALLEQLDNDDWDALVHLPVPHGPLFAWTEAFYQAHGAQTWAVVQQQLDQSEHGAWVQRLMAGPLGHPEDDPQAQQAELRSILKPLLTQRIRQLLTQLAQAYANDPGNQELRQRYQNLQLRSKNL</sequence>
<dbReference type="GO" id="GO:0003677">
    <property type="term" value="F:DNA binding"/>
    <property type="evidence" value="ECO:0007669"/>
    <property type="project" value="UniProtKB-KW"/>
</dbReference>
<dbReference type="Gene3D" id="1.20.50.20">
    <property type="entry name" value="DnaG, RNA polymerase domain, helical bundle"/>
    <property type="match status" value="1"/>
</dbReference>
<dbReference type="Pfam" id="PF08275">
    <property type="entry name" value="DNAG_N"/>
    <property type="match status" value="1"/>
</dbReference>
<keyword evidence="7 12" id="KW-0863">Zinc-finger</keyword>
<evidence type="ECO:0000256" key="13">
    <source>
        <dbReference type="PIRSR" id="PIRSR002811-1"/>
    </source>
</evidence>
<keyword evidence="6 12" id="KW-0479">Metal-binding</keyword>
<dbReference type="SUPFAM" id="SSF57783">
    <property type="entry name" value="Zinc beta-ribbon"/>
    <property type="match status" value="1"/>
</dbReference>
<evidence type="ECO:0000256" key="11">
    <source>
        <dbReference type="ARBA" id="ARBA00023163"/>
    </source>
</evidence>
<accession>A0A939KCR4</accession>
<dbReference type="InterPro" id="IPR006171">
    <property type="entry name" value="TOPRIM_dom"/>
</dbReference>
<organism evidence="16 17">
    <name type="scientific">Comamonas denitrificans</name>
    <dbReference type="NCBI Taxonomy" id="117506"/>
    <lineage>
        <taxon>Bacteria</taxon>
        <taxon>Pseudomonadati</taxon>
        <taxon>Pseudomonadota</taxon>
        <taxon>Betaproteobacteria</taxon>
        <taxon>Burkholderiales</taxon>
        <taxon>Comamonadaceae</taxon>
        <taxon>Comamonas</taxon>
    </lineage>
</organism>
<dbReference type="Gene3D" id="3.90.980.10">
    <property type="entry name" value="DNA primase, catalytic core, N-terminal domain"/>
    <property type="match status" value="1"/>
</dbReference>
<evidence type="ECO:0000256" key="6">
    <source>
        <dbReference type="ARBA" id="ARBA00022723"/>
    </source>
</evidence>
<keyword evidence="1 12" id="KW-0240">DNA-directed RNA polymerase</keyword>
<dbReference type="SMART" id="SM00493">
    <property type="entry name" value="TOPRIM"/>
    <property type="match status" value="1"/>
</dbReference>
<dbReference type="InterPro" id="IPR016136">
    <property type="entry name" value="DNA_helicase_N/primase_C"/>
</dbReference>
<dbReference type="GO" id="GO:0003899">
    <property type="term" value="F:DNA-directed RNA polymerase activity"/>
    <property type="evidence" value="ECO:0007669"/>
    <property type="project" value="UniProtKB-UniRule"/>
</dbReference>
<dbReference type="EMBL" id="JAFNME010000005">
    <property type="protein sequence ID" value="MBO1248881.1"/>
    <property type="molecule type" value="Genomic_DNA"/>
</dbReference>
<comment type="subunit">
    <text evidence="12">Monomer. Interacts with DnaB.</text>
</comment>
<comment type="similarity">
    <text evidence="12">Belongs to the DnaG primase family.</text>
</comment>
<dbReference type="InterPro" id="IPR036977">
    <property type="entry name" value="DNA_primase_Znf_CHC2"/>
</dbReference>
<dbReference type="AlphaFoldDB" id="A0A939KCR4"/>
<keyword evidence="11 12" id="KW-0804">Transcription</keyword>
<keyword evidence="17" id="KW-1185">Reference proteome</keyword>
<dbReference type="Pfam" id="PF10410">
    <property type="entry name" value="DnaB_bind"/>
    <property type="match status" value="1"/>
</dbReference>
<keyword evidence="4 12" id="KW-0548">Nucleotidyltransferase</keyword>
<proteinExistence type="inferred from homology"/>
<dbReference type="Gene3D" id="3.40.1360.10">
    <property type="match status" value="1"/>
</dbReference>
<evidence type="ECO:0000256" key="9">
    <source>
        <dbReference type="ARBA" id="ARBA00022842"/>
    </source>
</evidence>
<dbReference type="InterPro" id="IPR002694">
    <property type="entry name" value="Znf_CHC2"/>
</dbReference>
<dbReference type="InterPro" id="IPR050219">
    <property type="entry name" value="DnaG_primase"/>
</dbReference>
<dbReference type="SMART" id="SM00400">
    <property type="entry name" value="ZnF_CHCC"/>
    <property type="match status" value="1"/>
</dbReference>
<dbReference type="InterPro" id="IPR030846">
    <property type="entry name" value="DnaG_bac"/>
</dbReference>
<dbReference type="InterPro" id="IPR006295">
    <property type="entry name" value="DNA_primase_DnaG"/>
</dbReference>
<evidence type="ECO:0000313" key="17">
    <source>
        <dbReference type="Proteomes" id="UP000664731"/>
    </source>
</evidence>
<dbReference type="GO" id="GO:0000428">
    <property type="term" value="C:DNA-directed RNA polymerase complex"/>
    <property type="evidence" value="ECO:0007669"/>
    <property type="project" value="UniProtKB-KW"/>
</dbReference>
<evidence type="ECO:0000313" key="16">
    <source>
        <dbReference type="EMBL" id="MBO1248881.1"/>
    </source>
</evidence>
<dbReference type="Gene3D" id="3.90.580.10">
    <property type="entry name" value="Zinc finger, CHC2-type domain"/>
    <property type="match status" value="1"/>
</dbReference>
<evidence type="ECO:0000256" key="8">
    <source>
        <dbReference type="ARBA" id="ARBA00022833"/>
    </source>
</evidence>
<dbReference type="PROSITE" id="PS50880">
    <property type="entry name" value="TOPRIM"/>
    <property type="match status" value="1"/>
</dbReference>
<evidence type="ECO:0000256" key="5">
    <source>
        <dbReference type="ARBA" id="ARBA00022705"/>
    </source>
</evidence>
<dbReference type="HAMAP" id="MF_00974">
    <property type="entry name" value="DNA_primase_DnaG"/>
    <property type="match status" value="1"/>
</dbReference>
<dbReference type="InterPro" id="IPR019475">
    <property type="entry name" value="DNA_primase_DnaB-bd"/>
</dbReference>
<evidence type="ECO:0000259" key="15">
    <source>
        <dbReference type="PROSITE" id="PS50880"/>
    </source>
</evidence>
<feature type="compositionally biased region" description="Low complexity" evidence="14">
    <location>
        <begin position="452"/>
        <end position="462"/>
    </location>
</feature>
<keyword evidence="9" id="KW-0460">Magnesium</keyword>
<dbReference type="FunFam" id="3.40.1360.10:FF:000002">
    <property type="entry name" value="DNA primase"/>
    <property type="match status" value="1"/>
</dbReference>
<feature type="domain" description="Toprim" evidence="15">
    <location>
        <begin position="275"/>
        <end position="357"/>
    </location>
</feature>
<evidence type="ECO:0000256" key="3">
    <source>
        <dbReference type="ARBA" id="ARBA00022679"/>
    </source>
</evidence>
<feature type="region of interest" description="Disordered" evidence="14">
    <location>
        <begin position="444"/>
        <end position="508"/>
    </location>
</feature>
<dbReference type="PANTHER" id="PTHR30313">
    <property type="entry name" value="DNA PRIMASE"/>
    <property type="match status" value="1"/>
</dbReference>
<dbReference type="GO" id="GO:0008270">
    <property type="term" value="F:zinc ion binding"/>
    <property type="evidence" value="ECO:0007669"/>
    <property type="project" value="UniProtKB-UniRule"/>
</dbReference>
<comment type="domain">
    <text evidence="12">Contains an N-terminal zinc-binding domain, a central core domain that contains the primase activity, and a C-terminal DnaB-binding domain.</text>
</comment>
<dbReference type="Pfam" id="PF01807">
    <property type="entry name" value="Zn_ribbon_DnaG"/>
    <property type="match status" value="1"/>
</dbReference>
<dbReference type="RefSeq" id="WP_207574429.1">
    <property type="nucleotide sequence ID" value="NZ_JAFNME010000005.1"/>
</dbReference>
<comment type="caution">
    <text evidence="16">The sequence shown here is derived from an EMBL/GenBank/DDBJ whole genome shotgun (WGS) entry which is preliminary data.</text>
</comment>
<dbReference type="GO" id="GO:0006269">
    <property type="term" value="P:DNA replication, synthesis of primer"/>
    <property type="evidence" value="ECO:0007669"/>
    <property type="project" value="UniProtKB-UniRule"/>
</dbReference>
<evidence type="ECO:0000256" key="4">
    <source>
        <dbReference type="ARBA" id="ARBA00022695"/>
    </source>
</evidence>
<feature type="zinc finger region" description="CHC2-type" evidence="12 13">
    <location>
        <begin position="53"/>
        <end position="77"/>
    </location>
</feature>
<gene>
    <name evidence="12" type="primary">dnaG</name>
    <name evidence="16" type="ORF">J1777_03380</name>
</gene>
<dbReference type="Pfam" id="PF13155">
    <property type="entry name" value="Toprim_2"/>
    <property type="match status" value="1"/>
</dbReference>
<dbReference type="EC" id="2.7.7.101" evidence="12"/>
<dbReference type="Proteomes" id="UP000664731">
    <property type="component" value="Unassembled WGS sequence"/>
</dbReference>
<evidence type="ECO:0000256" key="10">
    <source>
        <dbReference type="ARBA" id="ARBA00023125"/>
    </source>
</evidence>
<comment type="cofactor">
    <cofactor evidence="12 13">
        <name>Zn(2+)</name>
        <dbReference type="ChEBI" id="CHEBI:29105"/>
    </cofactor>
    <text evidence="12 13">Binds 1 zinc ion per monomer.</text>
</comment>
<keyword evidence="2 12" id="KW-0639">Primosome</keyword>
<evidence type="ECO:0000256" key="14">
    <source>
        <dbReference type="SAM" id="MobiDB-lite"/>
    </source>
</evidence>
<dbReference type="GO" id="GO:0005737">
    <property type="term" value="C:cytoplasm"/>
    <property type="evidence" value="ECO:0007669"/>
    <property type="project" value="TreeGrafter"/>
</dbReference>
<comment type="function">
    <text evidence="12">RNA polymerase that catalyzes the synthesis of short RNA molecules used as primers for DNA polymerase during DNA replication.</text>
</comment>
<dbReference type="SUPFAM" id="SSF56731">
    <property type="entry name" value="DNA primase core"/>
    <property type="match status" value="1"/>
</dbReference>
<reference evidence="16" key="1">
    <citation type="submission" date="2021-03" db="EMBL/GenBank/DDBJ databases">
        <title>Comamonas denitrificans.</title>
        <authorList>
            <person name="Finster K."/>
        </authorList>
    </citation>
    <scope>NUCLEOTIDE SEQUENCE</scope>
    <source>
        <strain evidence="16">MM2021_4</strain>
    </source>
</reference>
<dbReference type="Gene3D" id="1.10.860.10">
    <property type="entry name" value="DNAb Helicase, Chain A"/>
    <property type="match status" value="1"/>
</dbReference>
<dbReference type="GO" id="GO:1990077">
    <property type="term" value="C:primosome complex"/>
    <property type="evidence" value="ECO:0007669"/>
    <property type="project" value="UniProtKB-KW"/>
</dbReference>
<evidence type="ECO:0000256" key="2">
    <source>
        <dbReference type="ARBA" id="ARBA00022515"/>
    </source>
</evidence>
<keyword evidence="3 12" id="KW-0808">Transferase</keyword>
<comment type="catalytic activity">
    <reaction evidence="12">
        <text>ssDNA + n NTP = ssDNA/pppN(pN)n-1 hybrid + (n-1) diphosphate.</text>
        <dbReference type="EC" id="2.7.7.101"/>
    </reaction>
</comment>
<keyword evidence="5 12" id="KW-0235">DNA replication</keyword>
<keyword evidence="8 12" id="KW-0862">Zinc</keyword>
<name>A0A939KCR4_9BURK</name>
<evidence type="ECO:0000256" key="7">
    <source>
        <dbReference type="ARBA" id="ARBA00022771"/>
    </source>
</evidence>
<evidence type="ECO:0000256" key="12">
    <source>
        <dbReference type="HAMAP-Rule" id="MF_00974"/>
    </source>
</evidence>
<dbReference type="PANTHER" id="PTHR30313:SF2">
    <property type="entry name" value="DNA PRIMASE"/>
    <property type="match status" value="1"/>
</dbReference>